<organism evidence="2 3">
    <name type="scientific">Roseivivax sediminis</name>
    <dbReference type="NCBI Taxonomy" id="936889"/>
    <lineage>
        <taxon>Bacteria</taxon>
        <taxon>Pseudomonadati</taxon>
        <taxon>Pseudomonadota</taxon>
        <taxon>Alphaproteobacteria</taxon>
        <taxon>Rhodobacterales</taxon>
        <taxon>Roseobacteraceae</taxon>
        <taxon>Roseivivax</taxon>
    </lineage>
</organism>
<dbReference type="Pfam" id="PF20084">
    <property type="entry name" value="TrbK"/>
    <property type="match status" value="1"/>
</dbReference>
<gene>
    <name evidence="2" type="ORF">SAMN04515678_106142</name>
</gene>
<accession>A0A1I1XTU0</accession>
<protein>
    <submittedName>
        <fullName evidence="2">Conjugative transfer region protein TrbK</fullName>
    </submittedName>
</protein>
<keyword evidence="1" id="KW-1133">Transmembrane helix</keyword>
<evidence type="ECO:0000313" key="2">
    <source>
        <dbReference type="EMBL" id="SFE10762.1"/>
    </source>
</evidence>
<feature type="transmembrane region" description="Helical" evidence="1">
    <location>
        <begin position="6"/>
        <end position="24"/>
    </location>
</feature>
<dbReference type="NCBIfam" id="TIGR04360">
    <property type="entry name" value="other_trbK"/>
    <property type="match status" value="1"/>
</dbReference>
<dbReference type="AlphaFoldDB" id="A0A1I1XTU0"/>
<dbReference type="InterPro" id="IPR027587">
    <property type="entry name" value="TrbK"/>
</dbReference>
<sequence>MEGKILARIGAVAFVAVAITVTVVEMTRKDDPAPATTAPALQPPADPLRATLRRCQQLGEAATRNADCLTAWAESRDRFLGRAPAPAPAVPQSGTRE</sequence>
<evidence type="ECO:0000313" key="3">
    <source>
        <dbReference type="Proteomes" id="UP000325289"/>
    </source>
</evidence>
<keyword evidence="1" id="KW-0812">Transmembrane</keyword>
<keyword evidence="1" id="KW-0472">Membrane</keyword>
<keyword evidence="3" id="KW-1185">Reference proteome</keyword>
<reference evidence="2 3" key="1">
    <citation type="submission" date="2016-10" db="EMBL/GenBank/DDBJ databases">
        <authorList>
            <person name="Varghese N."/>
            <person name="Submissions S."/>
        </authorList>
    </citation>
    <scope>NUCLEOTIDE SEQUENCE [LARGE SCALE GENOMIC DNA]</scope>
    <source>
        <strain evidence="3">YIM D21,KCTC 23444,ACCC 10710</strain>
    </source>
</reference>
<evidence type="ECO:0000256" key="1">
    <source>
        <dbReference type="SAM" id="Phobius"/>
    </source>
</evidence>
<dbReference type="OrthoDB" id="9815800at2"/>
<name>A0A1I1XTU0_9RHOB</name>
<dbReference type="Proteomes" id="UP000325289">
    <property type="component" value="Unassembled WGS sequence"/>
</dbReference>
<dbReference type="RefSeq" id="WP_149755971.1">
    <property type="nucleotide sequence ID" value="NZ_FOMS01000006.1"/>
</dbReference>
<proteinExistence type="predicted"/>
<dbReference type="EMBL" id="FOMS01000006">
    <property type="protein sequence ID" value="SFE10762.1"/>
    <property type="molecule type" value="Genomic_DNA"/>
</dbReference>